<evidence type="ECO:0000313" key="3">
    <source>
        <dbReference type="Proteomes" id="UP000028302"/>
    </source>
</evidence>
<dbReference type="EMBL" id="APNK01000021">
    <property type="protein sequence ID" value="KEZ76874.1"/>
    <property type="molecule type" value="Genomic_DNA"/>
</dbReference>
<sequence>MLSYQHAYHAGNFADVHKHVALYTLLQSLHRKDSAITLVDTHAGRGVYELADKASQKNGEYRNGVVPLWEQRDAIAADSPLGEWIGRLATLQGGATLRRYPGSPWWFADLQRKQDQLSLFELHPAEHQALEADALSAPGKRQQRLHADGLEGLRKMLPVDTPRLCVLIDPSYEVKTEYKEVGKALRHIVRKARHAVVVIWYPLLAARRHERLLDSLRQSGIPKLWNSELRLGQDADEHGMYGSGLVVLNPPWQLDQRLNETFKTVAKRLGGGASHRSGWLTGEAP</sequence>
<keyword evidence="1" id="KW-0949">S-adenosyl-L-methionine</keyword>
<evidence type="ECO:0000256" key="1">
    <source>
        <dbReference type="HAMAP-Rule" id="MF_00934"/>
    </source>
</evidence>
<dbReference type="RefSeq" id="WP_037338957.1">
    <property type="nucleotide sequence ID" value="NZ_APNK01000021.1"/>
</dbReference>
<name>A0A084IJJ0_SALHC</name>
<proteinExistence type="inferred from homology"/>
<feature type="binding site" evidence="1">
    <location>
        <position position="42"/>
    </location>
    <ligand>
        <name>S-adenosyl-L-methionine</name>
        <dbReference type="ChEBI" id="CHEBI:59789"/>
    </ligand>
</feature>
<comment type="caution">
    <text evidence="2">The sequence shown here is derived from an EMBL/GenBank/DDBJ whole genome shotgun (WGS) entry which is preliminary data.</text>
</comment>
<keyword evidence="1" id="KW-0489">Methyltransferase</keyword>
<reference evidence="2 3" key="1">
    <citation type="submission" date="2013-03" db="EMBL/GenBank/DDBJ databases">
        <title>Salinisphaera hydrothermalis C41B8 Genome Sequencing.</title>
        <authorList>
            <person name="Li C."/>
            <person name="Lai Q."/>
            <person name="Shao Z."/>
        </authorList>
    </citation>
    <scope>NUCLEOTIDE SEQUENCE [LARGE SCALE GENOMIC DNA]</scope>
    <source>
        <strain evidence="2 3">C41B8</strain>
    </source>
</reference>
<feature type="binding site" evidence="1">
    <location>
        <position position="169"/>
    </location>
    <ligand>
        <name>S-adenosyl-L-methionine</name>
        <dbReference type="ChEBI" id="CHEBI:59789"/>
    </ligand>
</feature>
<organism evidence="2 3">
    <name type="scientific">Salinisphaera hydrothermalis (strain C41B8)</name>
    <dbReference type="NCBI Taxonomy" id="1304275"/>
    <lineage>
        <taxon>Bacteria</taxon>
        <taxon>Pseudomonadati</taxon>
        <taxon>Pseudomonadota</taxon>
        <taxon>Gammaproteobacteria</taxon>
        <taxon>Salinisphaerales</taxon>
        <taxon>Salinisphaeraceae</taxon>
        <taxon>Salinisphaera</taxon>
    </lineage>
</organism>
<dbReference type="Gene3D" id="3.40.50.150">
    <property type="entry name" value="Vaccinia Virus protein VP39"/>
    <property type="match status" value="1"/>
</dbReference>
<feature type="active site" description="Proton acceptor" evidence="1">
    <location>
        <position position="169"/>
    </location>
</feature>
<feature type="binding site" evidence="1">
    <location>
        <position position="121"/>
    </location>
    <ligand>
        <name>S-adenosyl-L-methionine</name>
        <dbReference type="ChEBI" id="CHEBI:59789"/>
    </ligand>
</feature>
<dbReference type="eggNOG" id="COG2961">
    <property type="taxonomic scope" value="Bacteria"/>
</dbReference>
<dbReference type="GO" id="GO:0070475">
    <property type="term" value="P:rRNA base methylation"/>
    <property type="evidence" value="ECO:0007669"/>
    <property type="project" value="UniProtKB-UniRule"/>
</dbReference>
<feature type="binding site" evidence="1">
    <location>
        <begin position="148"/>
        <end position="149"/>
    </location>
    <ligand>
        <name>S-adenosyl-L-methionine</name>
        <dbReference type="ChEBI" id="CHEBI:59789"/>
    </ligand>
</feature>
<comment type="catalytic activity">
    <reaction evidence="1">
        <text>adenosine(2030) in 23S rRNA + S-adenosyl-L-methionine = N(6)-methyladenosine(2030) in 23S rRNA + S-adenosyl-L-homocysteine + H(+)</text>
        <dbReference type="Rhea" id="RHEA:43736"/>
        <dbReference type="Rhea" id="RHEA-COMP:10668"/>
        <dbReference type="Rhea" id="RHEA-COMP:10669"/>
        <dbReference type="ChEBI" id="CHEBI:15378"/>
        <dbReference type="ChEBI" id="CHEBI:57856"/>
        <dbReference type="ChEBI" id="CHEBI:59789"/>
        <dbReference type="ChEBI" id="CHEBI:74411"/>
        <dbReference type="ChEBI" id="CHEBI:74449"/>
        <dbReference type="EC" id="2.1.1.266"/>
    </reaction>
</comment>
<comment type="subunit">
    <text evidence="1">Monomer.</text>
</comment>
<dbReference type="Pfam" id="PF04378">
    <property type="entry name" value="RsmJ"/>
    <property type="match status" value="1"/>
</dbReference>
<dbReference type="OrthoDB" id="9791274at2"/>
<comment type="function">
    <text evidence="1">Specifically methylates the adenine in position 2030 of 23S rRNA.</text>
</comment>
<comment type="similarity">
    <text evidence="1">Belongs to the RlmJ family.</text>
</comment>
<dbReference type="PANTHER" id="PTHR37426">
    <property type="entry name" value="RIBOSOMAL RNA LARGE SUBUNIT METHYLTRANSFERASE J"/>
    <property type="match status" value="1"/>
</dbReference>
<dbReference type="GO" id="GO:0003723">
    <property type="term" value="F:RNA binding"/>
    <property type="evidence" value="ECO:0007669"/>
    <property type="project" value="UniProtKB-UniRule"/>
</dbReference>
<dbReference type="HAMAP" id="MF_00934">
    <property type="entry name" value="23SrRNA_methyltr_J"/>
    <property type="match status" value="1"/>
</dbReference>
<keyword evidence="1" id="KW-0808">Transferase</keyword>
<keyword evidence="1" id="KW-0694">RNA-binding</keyword>
<dbReference type="InterPro" id="IPR029063">
    <property type="entry name" value="SAM-dependent_MTases_sf"/>
</dbReference>
<accession>A0A084IJJ0</accession>
<dbReference type="AlphaFoldDB" id="A0A084IJJ0"/>
<dbReference type="InterPro" id="IPR007473">
    <property type="entry name" value="RlmJ"/>
</dbReference>
<keyword evidence="1" id="KW-0698">rRNA processing</keyword>
<dbReference type="SUPFAM" id="SSF53335">
    <property type="entry name" value="S-adenosyl-L-methionine-dependent methyltransferases"/>
    <property type="match status" value="1"/>
</dbReference>
<keyword evidence="3" id="KW-1185">Reference proteome</keyword>
<feature type="binding site" evidence="1">
    <location>
        <position position="103"/>
    </location>
    <ligand>
        <name>S-adenosyl-L-methionine</name>
        <dbReference type="ChEBI" id="CHEBI:59789"/>
    </ligand>
</feature>
<dbReference type="GO" id="GO:0005829">
    <property type="term" value="C:cytosol"/>
    <property type="evidence" value="ECO:0007669"/>
    <property type="project" value="TreeGrafter"/>
</dbReference>
<protein>
    <recommendedName>
        <fullName evidence="1">Ribosomal RNA large subunit methyltransferase J</fullName>
        <ecNumber evidence="1">2.1.1.266</ecNumber>
    </recommendedName>
    <alternativeName>
        <fullName evidence="1">23S rRNA (adenine(2030)-N6)-methyltransferase</fullName>
    </alternativeName>
    <alternativeName>
        <fullName evidence="1">23S rRNA m6A2030 methyltransferase</fullName>
    </alternativeName>
</protein>
<gene>
    <name evidence="1" type="primary">rlmJ</name>
    <name evidence="2" type="ORF">C41B8_12990</name>
</gene>
<feature type="site" description="Interaction with substrate rRNA" evidence="1">
    <location>
        <position position="4"/>
    </location>
</feature>
<dbReference type="GO" id="GO:0036307">
    <property type="term" value="F:23S rRNA (adenine(2030)-N(6))-methyltransferase activity"/>
    <property type="evidence" value="ECO:0007669"/>
    <property type="project" value="UniProtKB-UniRule"/>
</dbReference>
<evidence type="ECO:0000313" key="2">
    <source>
        <dbReference type="EMBL" id="KEZ76874.1"/>
    </source>
</evidence>
<dbReference type="PATRIC" id="fig|1304275.5.peg.2653"/>
<dbReference type="EC" id="2.1.1.266" evidence="1"/>
<feature type="binding site" evidence="1">
    <location>
        <position position="19"/>
    </location>
    <ligand>
        <name>S-adenosyl-L-methionine</name>
        <dbReference type="ChEBI" id="CHEBI:59789"/>
    </ligand>
</feature>
<dbReference type="Proteomes" id="UP000028302">
    <property type="component" value="Unassembled WGS sequence"/>
</dbReference>
<dbReference type="PANTHER" id="PTHR37426:SF1">
    <property type="entry name" value="RIBOSOMAL RNA LARGE SUBUNIT METHYLTRANSFERASE J"/>
    <property type="match status" value="1"/>
</dbReference>